<evidence type="ECO:0000313" key="2">
    <source>
        <dbReference type="EMBL" id="QGU96388.1"/>
    </source>
</evidence>
<dbReference type="EMBL" id="CP046522">
    <property type="protein sequence ID" value="QGU96388.1"/>
    <property type="molecule type" value="Genomic_DNA"/>
</dbReference>
<reference evidence="2 3" key="1">
    <citation type="submission" date="2019-12" db="EMBL/GenBank/DDBJ databases">
        <title>Genome sequenceing of Clostridium bovifaecis.</title>
        <authorList>
            <person name="Yao Y."/>
        </authorList>
    </citation>
    <scope>NUCLEOTIDE SEQUENCE [LARGE SCALE GENOMIC DNA]</scope>
    <source>
        <strain evidence="2 3">BXX</strain>
    </source>
</reference>
<protein>
    <submittedName>
        <fullName evidence="2">Uncharacterized protein</fullName>
    </submittedName>
</protein>
<keyword evidence="1" id="KW-0472">Membrane</keyword>
<dbReference type="AlphaFoldDB" id="A0A6I6F7Q8"/>
<feature type="transmembrane region" description="Helical" evidence="1">
    <location>
        <begin position="56"/>
        <end position="80"/>
    </location>
</feature>
<name>A0A6I6F7Q8_9CLOT</name>
<feature type="transmembrane region" description="Helical" evidence="1">
    <location>
        <begin position="32"/>
        <end position="49"/>
    </location>
</feature>
<feature type="transmembrane region" description="Helical" evidence="1">
    <location>
        <begin position="92"/>
        <end position="110"/>
    </location>
</feature>
<feature type="transmembrane region" description="Helical" evidence="1">
    <location>
        <begin position="349"/>
        <end position="370"/>
    </location>
</feature>
<dbReference type="Proteomes" id="UP000422764">
    <property type="component" value="Chromosome"/>
</dbReference>
<evidence type="ECO:0000313" key="3">
    <source>
        <dbReference type="Proteomes" id="UP000422764"/>
    </source>
</evidence>
<accession>A0A6I6F7Q8</accession>
<keyword evidence="1" id="KW-1133">Transmembrane helix</keyword>
<feature type="transmembrane region" description="Helical" evidence="1">
    <location>
        <begin position="169"/>
        <end position="189"/>
    </location>
</feature>
<keyword evidence="3" id="KW-1185">Reference proteome</keyword>
<evidence type="ECO:0000256" key="1">
    <source>
        <dbReference type="SAM" id="Phobius"/>
    </source>
</evidence>
<organism evidence="2 3">
    <name type="scientific">Clostridium bovifaecis</name>
    <dbReference type="NCBI Taxonomy" id="2184719"/>
    <lineage>
        <taxon>Bacteria</taxon>
        <taxon>Bacillati</taxon>
        <taxon>Bacillota</taxon>
        <taxon>Clostridia</taxon>
        <taxon>Eubacteriales</taxon>
        <taxon>Clostridiaceae</taxon>
        <taxon>Clostridium</taxon>
    </lineage>
</organism>
<gene>
    <name evidence="2" type="ORF">GOM49_15960</name>
</gene>
<feature type="transmembrane region" description="Helical" evidence="1">
    <location>
        <begin position="322"/>
        <end position="343"/>
    </location>
</feature>
<proteinExistence type="predicted"/>
<keyword evidence="1" id="KW-0812">Transmembrane</keyword>
<sequence>MSSLKYGESAARRSVAYLSLLGTTQLHLRNPFVIAAWSVAFPGMGHLLLSKYLRGFLLFIWEVFVNYKAHINLLILYSFIGDFEKAKQVVDIRWMSLYVPTYIFAIWDSYRTTIDLNHAYMLAAREDAEIKPFKIGAMEINYLDKRTPWVSVMWSLLIPGSGQLYIHRIVTALFAVVWWIIICYFSKLLPSFHYTFLGDFQNAKSVLDMHWFLNIPSVYFFAMYDAYANTVANNKLYDWEQSKFLKRNYQNPRFIMPLKKNMRRDKMYIVSTFEHSIYLELAITAMEMKGIKKESIMAISMDKKGEQRNLFDSIHSSDGLSLFDLPAILGTIFGIFGGIYGFILKWGPLLWGLIAISIGFVLGFMIKLIITKKYSDGQDDKRGTEVVLIIECIESQLEIIKDILWAHKALGVRKLDYNSAS</sequence>